<accession>A0A433DBU9</accession>
<evidence type="ECO:0000313" key="2">
    <source>
        <dbReference type="EMBL" id="RUP48313.1"/>
    </source>
</evidence>
<protein>
    <recommendedName>
        <fullName evidence="1">GIY-YIG domain-containing protein</fullName>
    </recommendedName>
</protein>
<dbReference type="SUPFAM" id="SSF82771">
    <property type="entry name" value="GIY-YIG endonuclease"/>
    <property type="match status" value="1"/>
</dbReference>
<organism evidence="2 3">
    <name type="scientific">Jimgerdemannia flammicorona</name>
    <dbReference type="NCBI Taxonomy" id="994334"/>
    <lineage>
        <taxon>Eukaryota</taxon>
        <taxon>Fungi</taxon>
        <taxon>Fungi incertae sedis</taxon>
        <taxon>Mucoromycota</taxon>
        <taxon>Mucoromycotina</taxon>
        <taxon>Endogonomycetes</taxon>
        <taxon>Endogonales</taxon>
        <taxon>Endogonaceae</taxon>
        <taxon>Jimgerdemannia</taxon>
    </lineage>
</organism>
<gene>
    <name evidence="2" type="ORF">BC936DRAFT_144717</name>
</gene>
<dbReference type="InterPro" id="IPR035901">
    <property type="entry name" value="GIY-YIG_endonuc_sf"/>
</dbReference>
<sequence>MPPGRQGDNGPASRGEIVYVGSSINIANRFYEHLNNKGSNIPLQNAFKKYGISAFNFLVMEDYVFDWTISVKENGL</sequence>
<evidence type="ECO:0000259" key="1">
    <source>
        <dbReference type="Pfam" id="PF01541"/>
    </source>
</evidence>
<evidence type="ECO:0000313" key="3">
    <source>
        <dbReference type="Proteomes" id="UP000268093"/>
    </source>
</evidence>
<dbReference type="AlphaFoldDB" id="A0A433DBU9"/>
<keyword evidence="3" id="KW-1185">Reference proteome</keyword>
<dbReference type="InterPro" id="IPR000305">
    <property type="entry name" value="GIY-YIG_endonuc"/>
</dbReference>
<dbReference type="EMBL" id="RBNI01003479">
    <property type="protein sequence ID" value="RUP48313.1"/>
    <property type="molecule type" value="Genomic_DNA"/>
</dbReference>
<proteinExistence type="predicted"/>
<reference evidence="2 3" key="1">
    <citation type="journal article" date="2018" name="New Phytol.">
        <title>Phylogenomics of Endogonaceae and evolution of mycorrhizas within Mucoromycota.</title>
        <authorList>
            <person name="Chang Y."/>
            <person name="Desiro A."/>
            <person name="Na H."/>
            <person name="Sandor L."/>
            <person name="Lipzen A."/>
            <person name="Clum A."/>
            <person name="Barry K."/>
            <person name="Grigoriev I.V."/>
            <person name="Martin F.M."/>
            <person name="Stajich J.E."/>
            <person name="Smith M.E."/>
            <person name="Bonito G."/>
            <person name="Spatafora J.W."/>
        </authorList>
    </citation>
    <scope>NUCLEOTIDE SEQUENCE [LARGE SCALE GENOMIC DNA]</scope>
    <source>
        <strain evidence="2 3">GMNB39</strain>
    </source>
</reference>
<dbReference type="Pfam" id="PF01541">
    <property type="entry name" value="GIY-YIG"/>
    <property type="match status" value="1"/>
</dbReference>
<name>A0A433DBU9_9FUNG</name>
<feature type="domain" description="GIY-YIG" evidence="1">
    <location>
        <begin position="14"/>
        <end position="54"/>
    </location>
</feature>
<comment type="caution">
    <text evidence="2">The sequence shown here is derived from an EMBL/GenBank/DDBJ whole genome shotgun (WGS) entry which is preliminary data.</text>
</comment>
<dbReference type="OrthoDB" id="5274807at2759"/>
<dbReference type="Proteomes" id="UP000268093">
    <property type="component" value="Unassembled WGS sequence"/>
</dbReference>
<dbReference type="Gene3D" id="3.40.1440.10">
    <property type="entry name" value="GIY-YIG endonuclease"/>
    <property type="match status" value="1"/>
</dbReference>